<dbReference type="EMBL" id="SRMA01026957">
    <property type="protein sequence ID" value="TRY65055.1"/>
    <property type="molecule type" value="Genomic_DNA"/>
</dbReference>
<keyword evidence="4" id="KW-0804">Transcription</keyword>
<keyword evidence="8" id="KW-1185">Reference proteome</keyword>
<dbReference type="Gene3D" id="1.10.20.10">
    <property type="entry name" value="Histone, subunit A"/>
    <property type="match status" value="1"/>
</dbReference>
<accession>A0A553NI15</accession>
<gene>
    <name evidence="7" type="ORF">DNTS_018555</name>
</gene>
<comment type="similarity">
    <text evidence="6">Belongs to the SPT3 family.</text>
</comment>
<evidence type="ECO:0000256" key="1">
    <source>
        <dbReference type="ARBA" id="ARBA00004123"/>
    </source>
</evidence>
<dbReference type="AlphaFoldDB" id="A0A553NI15"/>
<dbReference type="InterPro" id="IPR009072">
    <property type="entry name" value="Histone-fold"/>
</dbReference>
<keyword evidence="2" id="KW-0805">Transcription regulation</keyword>
<dbReference type="OrthoDB" id="66982at2759"/>
<dbReference type="STRING" id="623744.A0A553NI15"/>
<name>A0A553NI15_9TELE</name>
<evidence type="ECO:0000256" key="2">
    <source>
        <dbReference type="ARBA" id="ARBA00023015"/>
    </source>
</evidence>
<dbReference type="Pfam" id="PF02269">
    <property type="entry name" value="TFIID-18kDa"/>
    <property type="match status" value="1"/>
</dbReference>
<keyword evidence="5" id="KW-0539">Nucleus</keyword>
<dbReference type="GO" id="GO:0005634">
    <property type="term" value="C:nucleus"/>
    <property type="evidence" value="ECO:0007669"/>
    <property type="project" value="UniProtKB-SubCell"/>
</dbReference>
<evidence type="ECO:0000256" key="6">
    <source>
        <dbReference type="ARBA" id="ARBA00061274"/>
    </source>
</evidence>
<evidence type="ECO:0000256" key="3">
    <source>
        <dbReference type="ARBA" id="ARBA00023159"/>
    </source>
</evidence>
<keyword evidence="3" id="KW-0010">Activator</keyword>
<reference evidence="7 8" key="1">
    <citation type="journal article" date="2019" name="Sci. Data">
        <title>Hybrid genome assembly and annotation of Danionella translucida.</title>
        <authorList>
            <person name="Kadobianskyi M."/>
            <person name="Schulze L."/>
            <person name="Schuelke M."/>
            <person name="Judkewitz B."/>
        </authorList>
    </citation>
    <scope>NUCLEOTIDE SEQUENCE [LARGE SCALE GENOMIC DNA]</scope>
    <source>
        <strain evidence="7 8">Bolton</strain>
    </source>
</reference>
<dbReference type="GO" id="GO:0046982">
    <property type="term" value="F:protein heterodimerization activity"/>
    <property type="evidence" value="ECO:0007669"/>
    <property type="project" value="InterPro"/>
</dbReference>
<evidence type="ECO:0000256" key="5">
    <source>
        <dbReference type="ARBA" id="ARBA00023242"/>
    </source>
</evidence>
<comment type="caution">
    <text evidence="7">The sequence shown here is derived from an EMBL/GenBank/DDBJ whole genome shotgun (WGS) entry which is preliminary data.</text>
</comment>
<evidence type="ECO:0000256" key="4">
    <source>
        <dbReference type="ARBA" id="ARBA00023163"/>
    </source>
</evidence>
<sequence>METPPGMRFALGDVRKPLHESATLMEDIVHTQLINLIQILSRPEGQTLGDTARMFGVLNWLACGNTAANFSPGLSA</sequence>
<dbReference type="InterPro" id="IPR003195">
    <property type="entry name" value="TFIID_TAF13"/>
</dbReference>
<dbReference type="GO" id="GO:0006357">
    <property type="term" value="P:regulation of transcription by RNA polymerase II"/>
    <property type="evidence" value="ECO:0007669"/>
    <property type="project" value="UniProtKB-ARBA"/>
</dbReference>
<evidence type="ECO:0000313" key="7">
    <source>
        <dbReference type="EMBL" id="TRY65055.1"/>
    </source>
</evidence>
<protein>
    <submittedName>
        <fullName evidence="7">Uncharacterized protein</fullName>
    </submittedName>
</protein>
<dbReference type="Proteomes" id="UP000316079">
    <property type="component" value="Unassembled WGS sequence"/>
</dbReference>
<dbReference type="FunFam" id="1.10.20.10:FF:000023">
    <property type="entry name" value="transcription initiation protein SPT3 homolog"/>
    <property type="match status" value="1"/>
</dbReference>
<proteinExistence type="inferred from homology"/>
<evidence type="ECO:0000313" key="8">
    <source>
        <dbReference type="Proteomes" id="UP000316079"/>
    </source>
</evidence>
<dbReference type="GO" id="GO:0000124">
    <property type="term" value="C:SAGA complex"/>
    <property type="evidence" value="ECO:0007669"/>
    <property type="project" value="UniProtKB-ARBA"/>
</dbReference>
<organism evidence="7 8">
    <name type="scientific">Danionella cerebrum</name>
    <dbReference type="NCBI Taxonomy" id="2873325"/>
    <lineage>
        <taxon>Eukaryota</taxon>
        <taxon>Metazoa</taxon>
        <taxon>Chordata</taxon>
        <taxon>Craniata</taxon>
        <taxon>Vertebrata</taxon>
        <taxon>Euteleostomi</taxon>
        <taxon>Actinopterygii</taxon>
        <taxon>Neopterygii</taxon>
        <taxon>Teleostei</taxon>
        <taxon>Ostariophysi</taxon>
        <taxon>Cypriniformes</taxon>
        <taxon>Danionidae</taxon>
        <taxon>Danioninae</taxon>
        <taxon>Danionella</taxon>
    </lineage>
</organism>
<dbReference type="GO" id="GO:0006366">
    <property type="term" value="P:transcription by RNA polymerase II"/>
    <property type="evidence" value="ECO:0007669"/>
    <property type="project" value="InterPro"/>
</dbReference>
<dbReference type="SUPFAM" id="SSF47113">
    <property type="entry name" value="Histone-fold"/>
    <property type="match status" value="1"/>
</dbReference>
<comment type="subcellular location">
    <subcellularLocation>
        <location evidence="1">Nucleus</location>
    </subcellularLocation>
</comment>